<dbReference type="InterPro" id="IPR038614">
    <property type="entry name" value="GK_N_sf"/>
</dbReference>
<dbReference type="AlphaFoldDB" id="A0A9J6ZZJ2"/>
<protein>
    <submittedName>
        <fullName evidence="3">DUF4147 domain-containing protein</fullName>
    </submittedName>
</protein>
<sequence length="441" mass="46036">MYAPQRSISIEFDKPTQSNLANQPMTAIHPHRRALLQIFSAALQAVAGDDCVAAALQRRSLPDGVRLVAVGKAAQSMADGAKAALGGRLAAALLISKVGHLDRRRCRGLGWQALESGHPLPDAASLQAGQQLIRFIEADAGPLLLLLSGGASSLLELPVAGVGLEQLLRTNQWLQASGLPIDQVNRVRKSLSLIKGGGLLNWLGGREVTALAISDVPGDDPGVIGSGLLLPDPTLDQRGWRQQLPGWLDVLVANGLSQRRRPLRDPPPVEIVANLQMAKQAAAQQARALDYAVRVEPEFIAGDAAEAGRRLAARLRVGPAGVWIWGGESTVVLPPSPGRGGRNQQLALAAACELAGEQNCLFLSAGSDGSDGPTDDAGALVDGATIARAEREGFDAAATLRVCNAGELLQASGDLLSTGPTGTNVMDLMLGLKLAPDNDQI</sequence>
<gene>
    <name evidence="3" type="ORF">L0Y14_02805</name>
</gene>
<dbReference type="Pfam" id="PF05161">
    <property type="entry name" value="MOFRL"/>
    <property type="match status" value="1"/>
</dbReference>
<dbReference type="Gene3D" id="3.40.1480.10">
    <property type="entry name" value="MOFRL domain"/>
    <property type="match status" value="1"/>
</dbReference>
<dbReference type="PANTHER" id="PTHR12227">
    <property type="entry name" value="GLYCERATE KINASE"/>
    <property type="match status" value="1"/>
</dbReference>
<evidence type="ECO:0000259" key="1">
    <source>
        <dbReference type="Pfam" id="PF05161"/>
    </source>
</evidence>
<evidence type="ECO:0000313" key="3">
    <source>
        <dbReference type="EMBL" id="USF88189.1"/>
    </source>
</evidence>
<dbReference type="InterPro" id="IPR037035">
    <property type="entry name" value="GK-like_C_sf"/>
</dbReference>
<dbReference type="GO" id="GO:0008887">
    <property type="term" value="F:glycerate kinase activity"/>
    <property type="evidence" value="ECO:0007669"/>
    <property type="project" value="InterPro"/>
</dbReference>
<dbReference type="EMBL" id="CP090569">
    <property type="protein sequence ID" value="USF88189.1"/>
    <property type="molecule type" value="Genomic_DNA"/>
</dbReference>
<organism evidence="3 4">
    <name type="scientific">Candidatus Endoriftia persephonae</name>
    <dbReference type="NCBI Taxonomy" id="393765"/>
    <lineage>
        <taxon>Bacteria</taxon>
        <taxon>Pseudomonadati</taxon>
        <taxon>Pseudomonadota</taxon>
        <taxon>Gammaproteobacteria</taxon>
        <taxon>Chromatiales</taxon>
        <taxon>Sedimenticolaceae</taxon>
        <taxon>Candidatus Endoriftia</taxon>
    </lineage>
</organism>
<proteinExistence type="predicted"/>
<dbReference type="InterPro" id="IPR025286">
    <property type="entry name" value="MOFRL_assoc_dom"/>
</dbReference>
<evidence type="ECO:0000259" key="2">
    <source>
        <dbReference type="Pfam" id="PF13660"/>
    </source>
</evidence>
<dbReference type="GO" id="GO:0005737">
    <property type="term" value="C:cytoplasm"/>
    <property type="evidence" value="ECO:0007669"/>
    <property type="project" value="TreeGrafter"/>
</dbReference>
<dbReference type="InterPro" id="IPR007835">
    <property type="entry name" value="MOFRL"/>
</dbReference>
<feature type="domain" description="MOFRL" evidence="1">
    <location>
        <begin position="322"/>
        <end position="427"/>
    </location>
</feature>
<name>A0A9J6ZZJ2_9GAMM</name>
<reference evidence="3" key="1">
    <citation type="journal article" date="2022" name="Mol. Ecol. Resour.">
        <title>The complete and closed genome of the facultative generalist Candidatus Endoriftia persephone from deep-sea hydrothermal vents.</title>
        <authorList>
            <person name="de Oliveira A.L."/>
            <person name="Srivastava A."/>
            <person name="Espada-Hinojosa S."/>
            <person name="Bright M."/>
        </authorList>
    </citation>
    <scope>NUCLEOTIDE SEQUENCE</scope>
    <source>
        <strain evidence="3">Tica-EPR-9o50.N</strain>
    </source>
</reference>
<dbReference type="SUPFAM" id="SSF82544">
    <property type="entry name" value="GckA/TtuD-like"/>
    <property type="match status" value="1"/>
</dbReference>
<evidence type="ECO:0000313" key="4">
    <source>
        <dbReference type="Proteomes" id="UP001056649"/>
    </source>
</evidence>
<dbReference type="PANTHER" id="PTHR12227:SF0">
    <property type="entry name" value="GLYCERATE KINASE"/>
    <property type="match status" value="1"/>
</dbReference>
<dbReference type="InterPro" id="IPR039760">
    <property type="entry name" value="MOFRL_protein"/>
</dbReference>
<dbReference type="Gene3D" id="3.40.50.10180">
    <property type="entry name" value="Glycerate kinase, MOFRL-like N-terminal domain"/>
    <property type="match status" value="1"/>
</dbReference>
<feature type="domain" description="MOFRL-associated" evidence="2">
    <location>
        <begin position="35"/>
        <end position="237"/>
    </location>
</feature>
<dbReference type="Pfam" id="PF13660">
    <property type="entry name" value="DUF4147"/>
    <property type="match status" value="1"/>
</dbReference>
<dbReference type="Proteomes" id="UP001056649">
    <property type="component" value="Chromosome"/>
</dbReference>
<keyword evidence="4" id="KW-1185">Reference proteome</keyword>
<dbReference type="KEGG" id="eps:L0Y14_02805"/>
<accession>A0A9J6ZZJ2</accession>